<keyword evidence="2" id="KW-1185">Reference proteome</keyword>
<reference evidence="1 2" key="1">
    <citation type="submission" date="2018-02" db="EMBL/GenBank/DDBJ databases">
        <title>The genomes of Aspergillus section Nigri reveals drivers in fungal speciation.</title>
        <authorList>
            <consortium name="DOE Joint Genome Institute"/>
            <person name="Vesth T.C."/>
            <person name="Nybo J."/>
            <person name="Theobald S."/>
            <person name="Brandl J."/>
            <person name="Frisvad J.C."/>
            <person name="Nielsen K.F."/>
            <person name="Lyhne E.K."/>
            <person name="Kogle M.E."/>
            <person name="Kuo A."/>
            <person name="Riley R."/>
            <person name="Clum A."/>
            <person name="Nolan M."/>
            <person name="Lipzen A."/>
            <person name="Salamov A."/>
            <person name="Henrissat B."/>
            <person name="Wiebenga A."/>
            <person name="De vries R.P."/>
            <person name="Grigoriev I.V."/>
            <person name="Mortensen U.H."/>
            <person name="Andersen M.R."/>
            <person name="Baker S.E."/>
        </authorList>
    </citation>
    <scope>NUCLEOTIDE SEQUENCE [LARGE SCALE GENOMIC DNA]</scope>
    <source>
        <strain evidence="1 2">CBS 121057</strain>
    </source>
</reference>
<dbReference type="VEuPathDB" id="FungiDB:BO78DRAFT_37844"/>
<dbReference type="AlphaFoldDB" id="A0A319DSI2"/>
<proteinExistence type="predicted"/>
<gene>
    <name evidence="1" type="ORF">BO78DRAFT_37844</name>
</gene>
<sequence>MNPQQYRDPNRRYKLKIGPRSCGQYEAGDQVISRGTASCAGELQVNCLTGAVNHMKDDPHLWGMIDMACPLLRRCGGPHTTLAVPRIMPTGEDSSVSALCSLQRPSSSGRWKAWWQSAPEDGVKRGLEAEGMRVATRRRWHRSRLHWRASS</sequence>
<accession>A0A319DSI2</accession>
<name>A0A319DSI2_ASPSB</name>
<organism evidence="1 2">
    <name type="scientific">Aspergillus sclerotiicarbonarius (strain CBS 121057 / IBT 28362)</name>
    <dbReference type="NCBI Taxonomy" id="1448318"/>
    <lineage>
        <taxon>Eukaryota</taxon>
        <taxon>Fungi</taxon>
        <taxon>Dikarya</taxon>
        <taxon>Ascomycota</taxon>
        <taxon>Pezizomycotina</taxon>
        <taxon>Eurotiomycetes</taxon>
        <taxon>Eurotiomycetidae</taxon>
        <taxon>Eurotiales</taxon>
        <taxon>Aspergillaceae</taxon>
        <taxon>Aspergillus</taxon>
        <taxon>Aspergillus subgen. Circumdati</taxon>
    </lineage>
</organism>
<evidence type="ECO:0000313" key="2">
    <source>
        <dbReference type="Proteomes" id="UP000248423"/>
    </source>
</evidence>
<evidence type="ECO:0000313" key="1">
    <source>
        <dbReference type="EMBL" id="PYI00621.1"/>
    </source>
</evidence>
<dbReference type="Proteomes" id="UP000248423">
    <property type="component" value="Unassembled WGS sequence"/>
</dbReference>
<dbReference type="EMBL" id="KZ826443">
    <property type="protein sequence ID" value="PYI00621.1"/>
    <property type="molecule type" value="Genomic_DNA"/>
</dbReference>
<protein>
    <submittedName>
        <fullName evidence="1">Uncharacterized protein</fullName>
    </submittedName>
</protein>